<accession>A0A2R6W497</accession>
<organism evidence="3 4">
    <name type="scientific">Marchantia polymorpha</name>
    <name type="common">Common liverwort</name>
    <name type="synonym">Marchantia aquatica</name>
    <dbReference type="NCBI Taxonomy" id="3197"/>
    <lineage>
        <taxon>Eukaryota</taxon>
        <taxon>Viridiplantae</taxon>
        <taxon>Streptophyta</taxon>
        <taxon>Embryophyta</taxon>
        <taxon>Marchantiophyta</taxon>
        <taxon>Marchantiopsida</taxon>
        <taxon>Marchantiidae</taxon>
        <taxon>Marchantiales</taxon>
        <taxon>Marchantiaceae</taxon>
        <taxon>Marchantia</taxon>
    </lineage>
</organism>
<feature type="region of interest" description="Disordered" evidence="2">
    <location>
        <begin position="651"/>
        <end position="692"/>
    </location>
</feature>
<dbReference type="EMBL" id="KZ772827">
    <property type="protein sequence ID" value="PTQ28687.1"/>
    <property type="molecule type" value="Genomic_DNA"/>
</dbReference>
<evidence type="ECO:0000313" key="4">
    <source>
        <dbReference type="Proteomes" id="UP000244005"/>
    </source>
</evidence>
<dbReference type="OrthoDB" id="10586686at2759"/>
<reference evidence="4" key="1">
    <citation type="journal article" date="2017" name="Cell">
        <title>Insights into land plant evolution garnered from the Marchantia polymorpha genome.</title>
        <authorList>
            <person name="Bowman J.L."/>
            <person name="Kohchi T."/>
            <person name="Yamato K.T."/>
            <person name="Jenkins J."/>
            <person name="Shu S."/>
            <person name="Ishizaki K."/>
            <person name="Yamaoka S."/>
            <person name="Nishihama R."/>
            <person name="Nakamura Y."/>
            <person name="Berger F."/>
            <person name="Adam C."/>
            <person name="Aki S.S."/>
            <person name="Althoff F."/>
            <person name="Araki T."/>
            <person name="Arteaga-Vazquez M.A."/>
            <person name="Balasubrmanian S."/>
            <person name="Barry K."/>
            <person name="Bauer D."/>
            <person name="Boehm C.R."/>
            <person name="Briginshaw L."/>
            <person name="Caballero-Perez J."/>
            <person name="Catarino B."/>
            <person name="Chen F."/>
            <person name="Chiyoda S."/>
            <person name="Chovatia M."/>
            <person name="Davies K.M."/>
            <person name="Delmans M."/>
            <person name="Demura T."/>
            <person name="Dierschke T."/>
            <person name="Dolan L."/>
            <person name="Dorantes-Acosta A.E."/>
            <person name="Eklund D.M."/>
            <person name="Florent S.N."/>
            <person name="Flores-Sandoval E."/>
            <person name="Fujiyama A."/>
            <person name="Fukuzawa H."/>
            <person name="Galik B."/>
            <person name="Grimanelli D."/>
            <person name="Grimwood J."/>
            <person name="Grossniklaus U."/>
            <person name="Hamada T."/>
            <person name="Haseloff J."/>
            <person name="Hetherington A.J."/>
            <person name="Higo A."/>
            <person name="Hirakawa Y."/>
            <person name="Hundley H.N."/>
            <person name="Ikeda Y."/>
            <person name="Inoue K."/>
            <person name="Inoue S.I."/>
            <person name="Ishida S."/>
            <person name="Jia Q."/>
            <person name="Kakita M."/>
            <person name="Kanazawa T."/>
            <person name="Kawai Y."/>
            <person name="Kawashima T."/>
            <person name="Kennedy M."/>
            <person name="Kinose K."/>
            <person name="Kinoshita T."/>
            <person name="Kohara Y."/>
            <person name="Koide E."/>
            <person name="Komatsu K."/>
            <person name="Kopischke S."/>
            <person name="Kubo M."/>
            <person name="Kyozuka J."/>
            <person name="Lagercrantz U."/>
            <person name="Lin S.S."/>
            <person name="Lindquist E."/>
            <person name="Lipzen A.M."/>
            <person name="Lu C.W."/>
            <person name="De Luna E."/>
            <person name="Martienssen R.A."/>
            <person name="Minamino N."/>
            <person name="Mizutani M."/>
            <person name="Mizutani M."/>
            <person name="Mochizuki N."/>
            <person name="Monte I."/>
            <person name="Mosher R."/>
            <person name="Nagasaki H."/>
            <person name="Nakagami H."/>
            <person name="Naramoto S."/>
            <person name="Nishitani K."/>
            <person name="Ohtani M."/>
            <person name="Okamoto T."/>
            <person name="Okumura M."/>
            <person name="Phillips J."/>
            <person name="Pollak B."/>
            <person name="Reinders A."/>
            <person name="Rovekamp M."/>
            <person name="Sano R."/>
            <person name="Sawa S."/>
            <person name="Schmid M.W."/>
            <person name="Shirakawa M."/>
            <person name="Solano R."/>
            <person name="Spunde A."/>
            <person name="Suetsugu N."/>
            <person name="Sugano S."/>
            <person name="Sugiyama A."/>
            <person name="Sun R."/>
            <person name="Suzuki Y."/>
            <person name="Takenaka M."/>
            <person name="Takezawa D."/>
            <person name="Tomogane H."/>
            <person name="Tsuzuki M."/>
            <person name="Ueda T."/>
            <person name="Umeda M."/>
            <person name="Ward J.M."/>
            <person name="Watanabe Y."/>
            <person name="Yazaki K."/>
            <person name="Yokoyama R."/>
            <person name="Yoshitake Y."/>
            <person name="Yotsui I."/>
            <person name="Zachgo S."/>
            <person name="Schmutz J."/>
        </authorList>
    </citation>
    <scope>NUCLEOTIDE SEQUENCE [LARGE SCALE GENOMIC DNA]</scope>
    <source>
        <strain evidence="4">Tak-1</strain>
    </source>
</reference>
<comment type="pathway">
    <text evidence="1">Protein modification; protein ubiquitination.</text>
</comment>
<gene>
    <name evidence="3" type="ORF">MARPO_0157s0019</name>
</gene>
<feature type="compositionally biased region" description="Basic and acidic residues" evidence="2">
    <location>
        <begin position="651"/>
        <end position="663"/>
    </location>
</feature>
<dbReference type="Proteomes" id="UP000244005">
    <property type="component" value="Unassembled WGS sequence"/>
</dbReference>
<dbReference type="Gramene" id="Mp4g08600.1">
    <property type="protein sequence ID" value="Mp4g08600.1.cds"/>
    <property type="gene ID" value="Mp4g08600"/>
</dbReference>
<feature type="region of interest" description="Disordered" evidence="2">
    <location>
        <begin position="703"/>
        <end position="722"/>
    </location>
</feature>
<evidence type="ECO:0008006" key="5">
    <source>
        <dbReference type="Google" id="ProtNLM"/>
    </source>
</evidence>
<evidence type="ECO:0000313" key="3">
    <source>
        <dbReference type="EMBL" id="PTQ28687.1"/>
    </source>
</evidence>
<proteinExistence type="predicted"/>
<evidence type="ECO:0000256" key="1">
    <source>
        <dbReference type="ARBA" id="ARBA00004906"/>
    </source>
</evidence>
<protein>
    <recommendedName>
        <fullName evidence="5">BTB domain-containing protein</fullName>
    </recommendedName>
</protein>
<evidence type="ECO:0000256" key="2">
    <source>
        <dbReference type="SAM" id="MobiDB-lite"/>
    </source>
</evidence>
<sequence>MADKDPFKASDSYQQNTLSRRELIEKSHEAARIMGEMLGQEGQFHAAGAAYGQHSALPLPKTDEKPQEIKFFLRNKKTAAPEATPEPPQPAAAVEQTDYDLGDQEADVPFDDGYGGYYGSDWENSAYPEVEQEELITDILQQRLAFLYMAFQPPEPVEGPADTLFIVSKFKGSGENDRALVRAHSQVLQRYNDAFNELIGYRPPVVPDPDEGEAEDYEMTIVRDEPAERRGSAFEMIQNLGQERQEKWGKAVTEFEEQNQGEEQQLENEWGQPDAYLPQADEEPAQEPSYGARGSVYFKEDEFLQGKRARQSVTFAEPPARRPSQAFTADGLMDLGLESVIGNLQDSHKPLLVKEFLDASENLVKLPGWEHLPPDVKQSFEKFAVSVGKFRNPAADEAAKAVELEYSTLDGGGGLESNFLGMVGRRQSKQMAGILNSISQGVAERKKSTMMIAQAKSDEIRGTGKDVSATAPRTELERRKSAAYLENQEKRKSIAALEPRKSIALIATQDRRISPSFLERRQSKALLATARRESAKFEADDLQARRRTSQAAVAAFERRKRMSVLENASTAELKCGPGFDGGWSGSQKVLPAAKDAGAISAGSLGLVSGTSEVATEGTDARARRIGSVVLDGAARRRSSVGFLERKGSKALLEMKDKERERRASGNAPRPPERRPSRPPPLTSSREQDRPSIVKFYEDEDEDIYATSSSSSAEPEPPPPLPADVQYVIEKRHWTPDILHAILEFIYTEVVHLHCEELPDVYAAANEILLSSLTDAIRLRPVIQYFRLAAVNEYNRVALLNLAKQLTSEADFNNYVNKNADFHDLKRLCEAFSHDGPVEQRPYTLLFETAHVAFRDLPHVTPGLHDINGHMVLILKNPREGTRLFEQHQEQDEYLTFRKKLSDRRNEKPLVPLDWLGQWPPLEKTRNRDKAWKVIFFNFPDLQRDIPLKNYGFYKHVSAITCRPWAPEVFSLRMVVGLLICPVLYDALKKTFPELDIKASRGAGYYMGGETHGNSITLTGQPIFLLQACMACPRHMIGRTVLRVSSPSERTFLKLWTSTNRFGVDLETNVLYFLKPIIQIQKMLEFWFGLDTNACFDVLTSREMVELVEPHDPF</sequence>
<keyword evidence="4" id="KW-1185">Reference proteome</keyword>
<dbReference type="AlphaFoldDB" id="A0A2R6W497"/>
<dbReference type="Gene3D" id="3.30.710.10">
    <property type="entry name" value="Potassium Channel Kv1.1, Chain A"/>
    <property type="match status" value="1"/>
</dbReference>
<dbReference type="InterPro" id="IPR011333">
    <property type="entry name" value="SKP1/BTB/POZ_sf"/>
</dbReference>
<feature type="region of interest" description="Disordered" evidence="2">
    <location>
        <begin position="1"/>
        <end position="23"/>
    </location>
</feature>
<name>A0A2R6W497_MARPO</name>